<evidence type="ECO:0000313" key="5">
    <source>
        <dbReference type="EMBL" id="GBG11691.1"/>
    </source>
</evidence>
<dbReference type="InterPro" id="IPR028082">
    <property type="entry name" value="Peripla_BP_I"/>
</dbReference>
<dbReference type="RefSeq" id="WP_108995936.1">
    <property type="nucleotide sequence ID" value="NZ_BDQX01000430.1"/>
</dbReference>
<proteinExistence type="predicted"/>
<evidence type="ECO:0000256" key="3">
    <source>
        <dbReference type="ARBA" id="ARBA00023163"/>
    </source>
</evidence>
<dbReference type="SUPFAM" id="SSF53822">
    <property type="entry name" value="Periplasmic binding protein-like I"/>
    <property type="match status" value="1"/>
</dbReference>
<keyword evidence="1" id="KW-0805">Transcription regulation</keyword>
<dbReference type="GO" id="GO:0000976">
    <property type="term" value="F:transcription cis-regulatory region binding"/>
    <property type="evidence" value="ECO:0007669"/>
    <property type="project" value="TreeGrafter"/>
</dbReference>
<dbReference type="AlphaFoldDB" id="A0A2R5F5N5"/>
<reference evidence="5 6" key="1">
    <citation type="submission" date="2017-08" db="EMBL/GenBank/DDBJ databases">
        <title>Substantial Increase in Enzyme Production by Combined Drug-Resistance Mutations in Paenibacillus agaridevorans.</title>
        <authorList>
            <person name="Tanaka Y."/>
            <person name="Funane K."/>
            <person name="Hosaka T."/>
            <person name="Shiwa Y."/>
            <person name="Fujita N."/>
            <person name="Miyazaki T."/>
            <person name="Yoshikawa H."/>
            <person name="Murakami K."/>
            <person name="Kasahara K."/>
            <person name="Inaoka T."/>
            <person name="Hiraga Y."/>
            <person name="Ochi K."/>
        </authorList>
    </citation>
    <scope>NUCLEOTIDE SEQUENCE [LARGE SCALE GENOMIC DNA]</scope>
    <source>
        <strain evidence="5 6">T-3040</strain>
    </source>
</reference>
<dbReference type="InterPro" id="IPR000843">
    <property type="entry name" value="HTH_LacI"/>
</dbReference>
<dbReference type="Gene3D" id="3.40.50.2300">
    <property type="match status" value="2"/>
</dbReference>
<dbReference type="Gene3D" id="1.10.260.40">
    <property type="entry name" value="lambda repressor-like DNA-binding domains"/>
    <property type="match status" value="1"/>
</dbReference>
<feature type="domain" description="HTH lacI-type" evidence="4">
    <location>
        <begin position="2"/>
        <end position="56"/>
    </location>
</feature>
<dbReference type="Pfam" id="PF00356">
    <property type="entry name" value="LacI"/>
    <property type="match status" value="1"/>
</dbReference>
<keyword evidence="3" id="KW-0804">Transcription</keyword>
<dbReference type="PROSITE" id="PS50932">
    <property type="entry name" value="HTH_LACI_2"/>
    <property type="match status" value="1"/>
</dbReference>
<organism evidence="5 6">
    <name type="scientific">Paenibacillus agaridevorans</name>
    <dbReference type="NCBI Taxonomy" id="171404"/>
    <lineage>
        <taxon>Bacteria</taxon>
        <taxon>Bacillati</taxon>
        <taxon>Bacillota</taxon>
        <taxon>Bacilli</taxon>
        <taxon>Bacillales</taxon>
        <taxon>Paenibacillaceae</taxon>
        <taxon>Paenibacillus</taxon>
    </lineage>
</organism>
<dbReference type="PANTHER" id="PTHR30146:SF109">
    <property type="entry name" value="HTH-TYPE TRANSCRIPTIONAL REGULATOR GALS"/>
    <property type="match status" value="1"/>
</dbReference>
<dbReference type="CDD" id="cd01392">
    <property type="entry name" value="HTH_LacI"/>
    <property type="match status" value="1"/>
</dbReference>
<dbReference type="Proteomes" id="UP000245202">
    <property type="component" value="Unassembled WGS sequence"/>
</dbReference>
<evidence type="ECO:0000256" key="2">
    <source>
        <dbReference type="ARBA" id="ARBA00023125"/>
    </source>
</evidence>
<protein>
    <submittedName>
        <fullName evidence="5">Transcriptional regulator</fullName>
    </submittedName>
</protein>
<dbReference type="EMBL" id="BDQX01000430">
    <property type="protein sequence ID" value="GBG11691.1"/>
    <property type="molecule type" value="Genomic_DNA"/>
</dbReference>
<evidence type="ECO:0000259" key="4">
    <source>
        <dbReference type="PROSITE" id="PS50932"/>
    </source>
</evidence>
<gene>
    <name evidence="5" type="ORF">PAT3040_06527</name>
</gene>
<dbReference type="PANTHER" id="PTHR30146">
    <property type="entry name" value="LACI-RELATED TRANSCRIPTIONAL REPRESSOR"/>
    <property type="match status" value="1"/>
</dbReference>
<comment type="caution">
    <text evidence="5">The sequence shown here is derived from an EMBL/GenBank/DDBJ whole genome shotgun (WGS) entry which is preliminary data.</text>
</comment>
<dbReference type="Pfam" id="PF13377">
    <property type="entry name" value="Peripla_BP_3"/>
    <property type="match status" value="1"/>
</dbReference>
<dbReference type="SMART" id="SM00354">
    <property type="entry name" value="HTH_LACI"/>
    <property type="match status" value="1"/>
</dbReference>
<keyword evidence="2" id="KW-0238">DNA-binding</keyword>
<keyword evidence="6" id="KW-1185">Reference proteome</keyword>
<dbReference type="SUPFAM" id="SSF47413">
    <property type="entry name" value="lambda repressor-like DNA-binding domains"/>
    <property type="match status" value="1"/>
</dbReference>
<dbReference type="InterPro" id="IPR010982">
    <property type="entry name" value="Lambda_DNA-bd_dom_sf"/>
</dbReference>
<dbReference type="InterPro" id="IPR046335">
    <property type="entry name" value="LacI/GalR-like_sensor"/>
</dbReference>
<evidence type="ECO:0000256" key="1">
    <source>
        <dbReference type="ARBA" id="ARBA00023015"/>
    </source>
</evidence>
<dbReference type="PROSITE" id="PS00356">
    <property type="entry name" value="HTH_LACI_1"/>
    <property type="match status" value="1"/>
</dbReference>
<dbReference type="GO" id="GO:0003700">
    <property type="term" value="F:DNA-binding transcription factor activity"/>
    <property type="evidence" value="ECO:0007669"/>
    <property type="project" value="TreeGrafter"/>
</dbReference>
<sequence length="329" mass="35829">MVTIKDIAKRAGVSFSTVSKALLGNPNIKAVTKERIWEIAREMGYQPNIAARSLVSRKSGAIGIIWPTVERGALSSLITKLNDELERRGYTTLLSISRTDAAIESFNRYRMDAVLLFGDHSGNRDELSGIGSMQSPLLVYGAAGSHPFSTVDVNRGQAIRLAVRHLAELGHSRIAYLGRPDGDDPMQTVKIEAFLDEARTLGLRVDDESILRIEGLETHDGYIAAEAMFGWPSPPTAVISGGVDLTRGIYRAARERGLRVPEDLSVVSYDNIPLMEDLDVPTTAVGVSVHAIASVIAEALHKLIEMSDEQLTIALEPEIVVRSSSTRLQ</sequence>
<name>A0A2R5F5N5_9BACL</name>
<evidence type="ECO:0000313" key="6">
    <source>
        <dbReference type="Proteomes" id="UP000245202"/>
    </source>
</evidence>
<accession>A0A2R5F5N5</accession>